<evidence type="ECO:0000313" key="3">
    <source>
        <dbReference type="Proteomes" id="UP001235939"/>
    </source>
</evidence>
<evidence type="ECO:0000313" key="2">
    <source>
        <dbReference type="EMBL" id="UYV70700.1"/>
    </source>
</evidence>
<reference evidence="2 3" key="1">
    <citation type="submission" date="2022-01" db="EMBL/GenBank/DDBJ databases">
        <title>A chromosomal length assembly of Cordylochernes scorpioides.</title>
        <authorList>
            <person name="Zeh D."/>
            <person name="Zeh J."/>
        </authorList>
    </citation>
    <scope>NUCLEOTIDE SEQUENCE [LARGE SCALE GENOMIC DNA]</scope>
    <source>
        <strain evidence="2">IN4F17</strain>
        <tissue evidence="2">Whole Body</tissue>
    </source>
</reference>
<feature type="compositionally biased region" description="Polar residues" evidence="1">
    <location>
        <begin position="64"/>
        <end position="75"/>
    </location>
</feature>
<accession>A0ABY6KSW9</accession>
<dbReference type="EMBL" id="CP092870">
    <property type="protein sequence ID" value="UYV70700.1"/>
    <property type="molecule type" value="Genomic_DNA"/>
</dbReference>
<feature type="region of interest" description="Disordered" evidence="1">
    <location>
        <begin position="37"/>
        <end position="83"/>
    </location>
</feature>
<name>A0ABY6KSW9_9ARAC</name>
<keyword evidence="3" id="KW-1185">Reference proteome</keyword>
<evidence type="ECO:0000256" key="1">
    <source>
        <dbReference type="SAM" id="MobiDB-lite"/>
    </source>
</evidence>
<sequence>MWSLFAQRLTQITSPAATPDQLWQRVEAAWSAIPQEHIQTTKRNTMESNGPKESLNGSLKGRNSGPSMSAQSDSGNADKPKFAQISLSNCKENKGGYVNKTSKVTNAEKNLTKCGFASEV</sequence>
<proteinExistence type="predicted"/>
<organism evidence="2 3">
    <name type="scientific">Cordylochernes scorpioides</name>
    <dbReference type="NCBI Taxonomy" id="51811"/>
    <lineage>
        <taxon>Eukaryota</taxon>
        <taxon>Metazoa</taxon>
        <taxon>Ecdysozoa</taxon>
        <taxon>Arthropoda</taxon>
        <taxon>Chelicerata</taxon>
        <taxon>Arachnida</taxon>
        <taxon>Pseudoscorpiones</taxon>
        <taxon>Cheliferoidea</taxon>
        <taxon>Chernetidae</taxon>
        <taxon>Cordylochernes</taxon>
    </lineage>
</organism>
<gene>
    <name evidence="2" type="ORF">LAZ67_8000300</name>
</gene>
<dbReference type="Proteomes" id="UP001235939">
    <property type="component" value="Chromosome 08"/>
</dbReference>
<protein>
    <submittedName>
        <fullName evidence="2">Uncharacterized protein</fullName>
    </submittedName>
</protein>
<feature type="compositionally biased region" description="Polar residues" evidence="1">
    <location>
        <begin position="37"/>
        <end position="48"/>
    </location>
</feature>